<evidence type="ECO:0000256" key="6">
    <source>
        <dbReference type="ARBA" id="ARBA00022801"/>
    </source>
</evidence>
<dbReference type="GO" id="GO:0016020">
    <property type="term" value="C:membrane"/>
    <property type="evidence" value="ECO:0007669"/>
    <property type="project" value="UniProtKB-SubCell"/>
</dbReference>
<dbReference type="PANTHER" id="PTHR42837">
    <property type="entry name" value="REGULATOR OF SIGMA-E PROTEASE RSEP"/>
    <property type="match status" value="1"/>
</dbReference>
<evidence type="ECO:0000256" key="8">
    <source>
        <dbReference type="ARBA" id="ARBA00022989"/>
    </source>
</evidence>
<comment type="cofactor">
    <cofactor evidence="1">
        <name>Zn(2+)</name>
        <dbReference type="ChEBI" id="CHEBI:29105"/>
    </cofactor>
</comment>
<comment type="similarity">
    <text evidence="3">Belongs to the peptidase M50B family.</text>
</comment>
<dbReference type="RefSeq" id="WP_030005201.1">
    <property type="nucleotide sequence ID" value="NC_022549.1"/>
</dbReference>
<dbReference type="HOGENOM" id="CLU_025778_1_3_14"/>
<keyword evidence="8 11" id="KW-1133">Transmembrane helix</keyword>
<dbReference type="Proteomes" id="UP000032737">
    <property type="component" value="Chromosome"/>
</dbReference>
<name>U4KPP7_9MOLU</name>
<keyword evidence="9" id="KW-0482">Metalloprotease</keyword>
<organism evidence="13 14">
    <name type="scientific">Acholeplasma brassicae</name>
    <dbReference type="NCBI Taxonomy" id="61635"/>
    <lineage>
        <taxon>Bacteria</taxon>
        <taxon>Bacillati</taxon>
        <taxon>Mycoplasmatota</taxon>
        <taxon>Mollicutes</taxon>
        <taxon>Acholeplasmatales</taxon>
        <taxon>Acholeplasmataceae</taxon>
        <taxon>Acholeplasma</taxon>
    </lineage>
</organism>
<reference evidence="13 14" key="1">
    <citation type="journal article" date="2013" name="J. Mol. Microbiol. Biotechnol.">
        <title>Analysis of the Complete Genomes of Acholeplasma brassicae , A. palmae and A. laidlawii and Their Comparison to the Obligate Parasites from ' Candidatus Phytoplasma'.</title>
        <authorList>
            <person name="Kube M."/>
            <person name="Siewert C."/>
            <person name="Migdoll A.M."/>
            <person name="Duduk B."/>
            <person name="Holz S."/>
            <person name="Rabus R."/>
            <person name="Seemuller E."/>
            <person name="Mitrovic J."/>
            <person name="Muller I."/>
            <person name="Buttner C."/>
            <person name="Reinhardt R."/>
        </authorList>
    </citation>
    <scope>NUCLEOTIDE SEQUENCE [LARGE SCALE GENOMIC DNA]</scope>
    <source>
        <strain evidence="14">0502</strain>
    </source>
</reference>
<dbReference type="Pfam" id="PF02163">
    <property type="entry name" value="Peptidase_M50"/>
    <property type="match status" value="1"/>
</dbReference>
<feature type="transmembrane region" description="Helical" evidence="11">
    <location>
        <begin position="173"/>
        <end position="197"/>
    </location>
</feature>
<accession>U4KPP7</accession>
<dbReference type="InterPro" id="IPR036034">
    <property type="entry name" value="PDZ_sf"/>
</dbReference>
<feature type="transmembrane region" description="Helical" evidence="11">
    <location>
        <begin position="505"/>
        <end position="526"/>
    </location>
</feature>
<dbReference type="NCBIfam" id="TIGR00054">
    <property type="entry name" value="RIP metalloprotease RseP"/>
    <property type="match status" value="1"/>
</dbReference>
<evidence type="ECO:0000313" key="13">
    <source>
        <dbReference type="EMBL" id="CCV66341.1"/>
    </source>
</evidence>
<dbReference type="EMBL" id="FO681348">
    <property type="protein sequence ID" value="CCV66341.1"/>
    <property type="molecule type" value="Genomic_DNA"/>
</dbReference>
<dbReference type="GO" id="GO:0004222">
    <property type="term" value="F:metalloendopeptidase activity"/>
    <property type="evidence" value="ECO:0007669"/>
    <property type="project" value="InterPro"/>
</dbReference>
<dbReference type="Gene3D" id="2.30.42.10">
    <property type="match status" value="1"/>
</dbReference>
<comment type="subcellular location">
    <subcellularLocation>
        <location evidence="2">Membrane</location>
        <topology evidence="2">Multi-pass membrane protein</topology>
    </subcellularLocation>
</comment>
<feature type="transmembrane region" description="Helical" evidence="11">
    <location>
        <begin position="451"/>
        <end position="471"/>
    </location>
</feature>
<dbReference type="SUPFAM" id="SSF50156">
    <property type="entry name" value="PDZ domain-like"/>
    <property type="match status" value="1"/>
</dbReference>
<keyword evidence="4" id="KW-0645">Protease</keyword>
<evidence type="ECO:0000313" key="14">
    <source>
        <dbReference type="Proteomes" id="UP000032737"/>
    </source>
</evidence>
<dbReference type="KEGG" id="abra:BN85313200"/>
<dbReference type="PANTHER" id="PTHR42837:SF2">
    <property type="entry name" value="MEMBRANE METALLOPROTEASE ARASP2, CHLOROPLASTIC-RELATED"/>
    <property type="match status" value="1"/>
</dbReference>
<keyword evidence="5 11" id="KW-0812">Transmembrane</keyword>
<keyword evidence="7" id="KW-0862">Zinc</keyword>
<evidence type="ECO:0000256" key="11">
    <source>
        <dbReference type="SAM" id="Phobius"/>
    </source>
</evidence>
<sequence length="527" mass="58336">MDMIINILAFVFSLGIIIALHELGHFIFAKRANILCHEYAIGMGPVVYQKKKGETQYSLRAIPIGGFVSMAGEQIEQALIKKEQHVGLNFIDGKVSEIILNPTHVKHEQSLFITAYDLYDQADDGLFISGVSNQIEHRFEVLSDASYVFTEKKKMQIAPYNRSFESKTLWQRFLTIFAGPAMNFILAFFLFFVVAAFQGKPLERPMINEIVENNPAQIYGIQENDVIKSIGSFEIASWSQIGGALMHYAGSKDVPVKVLRDGNELVINVTPRVDINSMGLSNFDGNEIEYAPVGARVASVYGKAVGTDDKPLMMLGDVIISAKVVKTGVSHVILSFSDLIDFANQFEGGKVTFTVFRDETSLEVTYEIWEPGVLDSQDIPVYQSVLGISPDTGFNLGYTFTEGFRQIGRSAMQVVKVLGLLFGGSDQIGLNDMSGPVGIFNIVGSYAREGLIVLLWFIGFLSVNIGIMNLLPIPALDGGRLVFLGIEAVIRRPINKKVENTVNNVMFILLLVLFVYITFFDIGRIFA</sequence>
<gene>
    <name evidence="13" type="ORF">BN85313200</name>
</gene>
<dbReference type="GO" id="GO:0006508">
    <property type="term" value="P:proteolysis"/>
    <property type="evidence" value="ECO:0007669"/>
    <property type="project" value="UniProtKB-KW"/>
</dbReference>
<dbReference type="OrthoDB" id="9782003at2"/>
<evidence type="ECO:0000256" key="2">
    <source>
        <dbReference type="ARBA" id="ARBA00004141"/>
    </source>
</evidence>
<evidence type="ECO:0000259" key="12">
    <source>
        <dbReference type="Pfam" id="PF02163"/>
    </source>
</evidence>
<dbReference type="InterPro" id="IPR008915">
    <property type="entry name" value="Peptidase_M50"/>
</dbReference>
<feature type="transmembrane region" description="Helical" evidence="11">
    <location>
        <begin position="7"/>
        <end position="28"/>
    </location>
</feature>
<keyword evidence="10 11" id="KW-0472">Membrane</keyword>
<dbReference type="CDD" id="cd06163">
    <property type="entry name" value="S2P-M50_PDZ_RseP-like"/>
    <property type="match status" value="2"/>
</dbReference>
<evidence type="ECO:0000256" key="4">
    <source>
        <dbReference type="ARBA" id="ARBA00022670"/>
    </source>
</evidence>
<dbReference type="STRING" id="61635.BN85313200"/>
<dbReference type="AlphaFoldDB" id="U4KPP7"/>
<evidence type="ECO:0000256" key="5">
    <source>
        <dbReference type="ARBA" id="ARBA00022692"/>
    </source>
</evidence>
<evidence type="ECO:0000256" key="10">
    <source>
        <dbReference type="ARBA" id="ARBA00023136"/>
    </source>
</evidence>
<keyword evidence="6" id="KW-0378">Hydrolase</keyword>
<evidence type="ECO:0000256" key="3">
    <source>
        <dbReference type="ARBA" id="ARBA00007931"/>
    </source>
</evidence>
<protein>
    <submittedName>
        <fullName evidence="13">Membrane-associated metallopeptidase, M50 family</fullName>
    </submittedName>
</protein>
<evidence type="ECO:0000256" key="9">
    <source>
        <dbReference type="ARBA" id="ARBA00023049"/>
    </source>
</evidence>
<evidence type="ECO:0000256" key="1">
    <source>
        <dbReference type="ARBA" id="ARBA00001947"/>
    </source>
</evidence>
<feature type="domain" description="Peptidase M50" evidence="12">
    <location>
        <begin position="9"/>
        <end position="513"/>
    </location>
</feature>
<dbReference type="InterPro" id="IPR004387">
    <property type="entry name" value="Pept_M50_Zn"/>
</dbReference>
<keyword evidence="14" id="KW-1185">Reference proteome</keyword>
<evidence type="ECO:0000256" key="7">
    <source>
        <dbReference type="ARBA" id="ARBA00022833"/>
    </source>
</evidence>
<proteinExistence type="inferred from homology"/>